<evidence type="ECO:0000256" key="2">
    <source>
        <dbReference type="ARBA" id="ARBA00005417"/>
    </source>
</evidence>
<proteinExistence type="inferred from homology"/>
<evidence type="ECO:0000259" key="8">
    <source>
        <dbReference type="PROSITE" id="PS50893"/>
    </source>
</evidence>
<sequence length="302" mass="33807">MTKHLIEISELQIDFRKQHTTTSLVKHINFTVPKGAIMGIVGESGSGKSLVMKSMMNHLPDGLSSQFKTYTFDGKQVDKKTKLPISMIFQDPMTALDPVRTIGFHLVEIIQRFQNTRGKQAKQLAIAELEKVGIANPQTRFRQFPHELSGGMRQRVLIAMALLAKPDLLIADEPTTALDVTIQAQILKLIRALNQKEKLSVILVSHDFGVVAGMCDFIQVMYQGRIVETGSAEDIFYNPAHTYTKQLLASAKLGDKHDTLPVFNYQETLADDLILHQLSPTHSVWLEKGGSDVRINTRLKTF</sequence>
<evidence type="ECO:0000313" key="9">
    <source>
        <dbReference type="EMBL" id="QDJ27126.1"/>
    </source>
</evidence>
<dbReference type="SMART" id="SM00382">
    <property type="entry name" value="AAA"/>
    <property type="match status" value="1"/>
</dbReference>
<dbReference type="CDD" id="cd03257">
    <property type="entry name" value="ABC_NikE_OppD_transporters"/>
    <property type="match status" value="1"/>
</dbReference>
<dbReference type="InterPro" id="IPR027417">
    <property type="entry name" value="P-loop_NTPase"/>
</dbReference>
<name>A0A7L4W9W2_9LACT</name>
<dbReference type="PANTHER" id="PTHR43297">
    <property type="entry name" value="OLIGOPEPTIDE TRANSPORT ATP-BINDING PROTEIN APPD"/>
    <property type="match status" value="1"/>
</dbReference>
<reference evidence="9 10" key="1">
    <citation type="submission" date="2016-09" db="EMBL/GenBank/DDBJ databases">
        <title>Lactic acid bacteria from MAP meat Genome sequencing and assembly.</title>
        <authorList>
            <person name="Behr J."/>
            <person name="Hilgarth M."/>
            <person name="Vogel R.F."/>
        </authorList>
    </citation>
    <scope>NUCLEOTIDE SEQUENCE [LARGE SCALE GENOMIC DNA]</scope>
    <source>
        <strain evidence="9 10">TMW21615</strain>
    </source>
</reference>
<dbReference type="PROSITE" id="PS50893">
    <property type="entry name" value="ABC_TRANSPORTER_2"/>
    <property type="match status" value="1"/>
</dbReference>
<keyword evidence="4" id="KW-1003">Cell membrane</keyword>
<evidence type="ECO:0000313" key="10">
    <source>
        <dbReference type="Proteomes" id="UP000516280"/>
    </source>
</evidence>
<dbReference type="Pfam" id="PF00005">
    <property type="entry name" value="ABC_tran"/>
    <property type="match status" value="1"/>
</dbReference>
<dbReference type="InterPro" id="IPR003593">
    <property type="entry name" value="AAA+_ATPase"/>
</dbReference>
<keyword evidence="7" id="KW-0472">Membrane</keyword>
<evidence type="ECO:0000256" key="3">
    <source>
        <dbReference type="ARBA" id="ARBA00022448"/>
    </source>
</evidence>
<dbReference type="RefSeq" id="WP_109833816.1">
    <property type="nucleotide sequence ID" value="NZ_CP017195.1"/>
</dbReference>
<dbReference type="PANTHER" id="PTHR43297:SF2">
    <property type="entry name" value="DIPEPTIDE TRANSPORT ATP-BINDING PROTEIN DPPD"/>
    <property type="match status" value="1"/>
</dbReference>
<dbReference type="Proteomes" id="UP000516280">
    <property type="component" value="Chromosome"/>
</dbReference>
<dbReference type="KEGG" id="lpaa:BHS01_00390"/>
<dbReference type="AlphaFoldDB" id="A0A7L4W9W2"/>
<keyword evidence="3" id="KW-0813">Transport</keyword>
<evidence type="ECO:0000256" key="6">
    <source>
        <dbReference type="ARBA" id="ARBA00022840"/>
    </source>
</evidence>
<keyword evidence="5" id="KW-0547">Nucleotide-binding</keyword>
<dbReference type="InterPro" id="IPR017871">
    <property type="entry name" value="ABC_transporter-like_CS"/>
</dbReference>
<evidence type="ECO:0000256" key="7">
    <source>
        <dbReference type="ARBA" id="ARBA00023136"/>
    </source>
</evidence>
<evidence type="ECO:0000256" key="1">
    <source>
        <dbReference type="ARBA" id="ARBA00004202"/>
    </source>
</evidence>
<feature type="domain" description="ABC transporter" evidence="8">
    <location>
        <begin position="8"/>
        <end position="248"/>
    </location>
</feature>
<keyword evidence="6" id="KW-0067">ATP-binding</keyword>
<dbReference type="Gene3D" id="3.40.50.300">
    <property type="entry name" value="P-loop containing nucleotide triphosphate hydrolases"/>
    <property type="match status" value="1"/>
</dbReference>
<dbReference type="InterPro" id="IPR003439">
    <property type="entry name" value="ABC_transporter-like_ATP-bd"/>
</dbReference>
<evidence type="ECO:0000256" key="4">
    <source>
        <dbReference type="ARBA" id="ARBA00022475"/>
    </source>
</evidence>
<dbReference type="GO" id="GO:0005886">
    <property type="term" value="C:plasma membrane"/>
    <property type="evidence" value="ECO:0007669"/>
    <property type="project" value="UniProtKB-SubCell"/>
</dbReference>
<dbReference type="InterPro" id="IPR050388">
    <property type="entry name" value="ABC_Ni/Peptide_Import"/>
</dbReference>
<organism evidence="9 10">
    <name type="scientific">Pseudolactococcus paracarnosus</name>
    <dbReference type="NCBI Taxonomy" id="2749962"/>
    <lineage>
        <taxon>Bacteria</taxon>
        <taxon>Bacillati</taxon>
        <taxon>Bacillota</taxon>
        <taxon>Bacilli</taxon>
        <taxon>Lactobacillales</taxon>
        <taxon>Streptococcaceae</taxon>
        <taxon>Pseudolactococcus</taxon>
    </lineage>
</organism>
<dbReference type="GO" id="GO:0016887">
    <property type="term" value="F:ATP hydrolysis activity"/>
    <property type="evidence" value="ECO:0007669"/>
    <property type="project" value="InterPro"/>
</dbReference>
<dbReference type="SUPFAM" id="SSF52540">
    <property type="entry name" value="P-loop containing nucleoside triphosphate hydrolases"/>
    <property type="match status" value="1"/>
</dbReference>
<evidence type="ECO:0000256" key="5">
    <source>
        <dbReference type="ARBA" id="ARBA00022741"/>
    </source>
</evidence>
<accession>A0A7L4W9W2</accession>
<comment type="similarity">
    <text evidence="2">Belongs to the ABC transporter superfamily.</text>
</comment>
<protein>
    <submittedName>
        <fullName evidence="9">Peptide ABC transporter</fullName>
    </submittedName>
</protein>
<gene>
    <name evidence="9" type="ORF">BHS01_00390</name>
</gene>
<dbReference type="GO" id="GO:0005524">
    <property type="term" value="F:ATP binding"/>
    <property type="evidence" value="ECO:0007669"/>
    <property type="project" value="UniProtKB-KW"/>
</dbReference>
<comment type="subcellular location">
    <subcellularLocation>
        <location evidence="1">Cell membrane</location>
        <topology evidence="1">Peripheral membrane protein</topology>
    </subcellularLocation>
</comment>
<dbReference type="EMBL" id="CP017195">
    <property type="protein sequence ID" value="QDJ27126.1"/>
    <property type="molecule type" value="Genomic_DNA"/>
</dbReference>
<dbReference type="PROSITE" id="PS00211">
    <property type="entry name" value="ABC_TRANSPORTER_1"/>
    <property type="match status" value="1"/>
</dbReference>